<keyword evidence="4" id="KW-0067">ATP-binding</keyword>
<dbReference type="GO" id="GO:0016787">
    <property type="term" value="F:hydrolase activity"/>
    <property type="evidence" value="ECO:0007669"/>
    <property type="project" value="UniProtKB-KW"/>
</dbReference>
<evidence type="ECO:0000256" key="5">
    <source>
        <dbReference type="SAM" id="MobiDB-lite"/>
    </source>
</evidence>
<comment type="caution">
    <text evidence="8">The sequence shown here is derived from an EMBL/GenBank/DDBJ whole genome shotgun (WGS) entry which is preliminary data.</text>
</comment>
<dbReference type="PROSITE" id="PS51194">
    <property type="entry name" value="HELICASE_CTER"/>
    <property type="match status" value="1"/>
</dbReference>
<dbReference type="Proteomes" id="UP000287766">
    <property type="component" value="Unassembled WGS sequence"/>
</dbReference>
<dbReference type="GO" id="GO:0004386">
    <property type="term" value="F:helicase activity"/>
    <property type="evidence" value="ECO:0007669"/>
    <property type="project" value="UniProtKB-KW"/>
</dbReference>
<dbReference type="InterPro" id="IPR027417">
    <property type="entry name" value="P-loop_NTPase"/>
</dbReference>
<dbReference type="Pfam" id="PF00270">
    <property type="entry name" value="DEAD"/>
    <property type="match status" value="1"/>
</dbReference>
<gene>
    <name evidence="8" type="primary">hrpB</name>
    <name evidence="8" type="ORF">CWE22_11510</name>
</gene>
<keyword evidence="3 8" id="KW-0347">Helicase</keyword>
<evidence type="ECO:0000313" key="9">
    <source>
        <dbReference type="Proteomes" id="UP000287766"/>
    </source>
</evidence>
<evidence type="ECO:0000256" key="2">
    <source>
        <dbReference type="ARBA" id="ARBA00022801"/>
    </source>
</evidence>
<dbReference type="Pfam" id="PF00271">
    <property type="entry name" value="Helicase_C"/>
    <property type="match status" value="1"/>
</dbReference>
<accession>A0A7Z6ZRS9</accession>
<dbReference type="InterPro" id="IPR014001">
    <property type="entry name" value="Helicase_ATP-bd"/>
</dbReference>
<dbReference type="PIRSF" id="PIRSF005496">
    <property type="entry name" value="ATP_hel_hrpB"/>
    <property type="match status" value="1"/>
</dbReference>
<dbReference type="CDD" id="cd18791">
    <property type="entry name" value="SF2_C_RHA"/>
    <property type="match status" value="1"/>
</dbReference>
<evidence type="ECO:0000313" key="8">
    <source>
        <dbReference type="EMBL" id="RUO38038.1"/>
    </source>
</evidence>
<keyword evidence="2" id="KW-0378">Hydrolase</keyword>
<feature type="domain" description="Helicase C-terminal" evidence="7">
    <location>
        <begin position="199"/>
        <end position="367"/>
    </location>
</feature>
<proteinExistence type="predicted"/>
<dbReference type="GO" id="GO:0003676">
    <property type="term" value="F:nucleic acid binding"/>
    <property type="evidence" value="ECO:0007669"/>
    <property type="project" value="InterPro"/>
</dbReference>
<dbReference type="Pfam" id="PF08482">
    <property type="entry name" value="HrpB_C"/>
    <property type="match status" value="1"/>
</dbReference>
<evidence type="ECO:0000256" key="4">
    <source>
        <dbReference type="ARBA" id="ARBA00022840"/>
    </source>
</evidence>
<evidence type="ECO:0000256" key="3">
    <source>
        <dbReference type="ARBA" id="ARBA00022806"/>
    </source>
</evidence>
<feature type="region of interest" description="Disordered" evidence="5">
    <location>
        <begin position="797"/>
        <end position="821"/>
    </location>
</feature>
<dbReference type="GO" id="GO:0005524">
    <property type="term" value="F:ATP binding"/>
    <property type="evidence" value="ECO:0007669"/>
    <property type="project" value="UniProtKB-KW"/>
</dbReference>
<dbReference type="PANTHER" id="PTHR43519">
    <property type="entry name" value="ATP-DEPENDENT RNA HELICASE HRPB"/>
    <property type="match status" value="1"/>
</dbReference>
<dbReference type="RefSeq" id="WP_169931649.1">
    <property type="nucleotide sequence ID" value="NZ_PIPR01000005.1"/>
</dbReference>
<keyword evidence="1" id="KW-0547">Nucleotide-binding</keyword>
<name>A0A7Z6ZRS9_9GAMM</name>
<evidence type="ECO:0000259" key="7">
    <source>
        <dbReference type="PROSITE" id="PS51194"/>
    </source>
</evidence>
<dbReference type="Gene3D" id="3.40.50.300">
    <property type="entry name" value="P-loop containing nucleotide triphosphate hydrolases"/>
    <property type="match status" value="2"/>
</dbReference>
<feature type="domain" description="Helicase ATP-binding" evidence="6">
    <location>
        <begin position="18"/>
        <end position="180"/>
    </location>
</feature>
<dbReference type="PROSITE" id="PS51192">
    <property type="entry name" value="HELICASE_ATP_BIND_1"/>
    <property type="match status" value="1"/>
</dbReference>
<dbReference type="EMBL" id="PIPR01000005">
    <property type="protein sequence ID" value="RUO38038.1"/>
    <property type="molecule type" value="Genomic_DNA"/>
</dbReference>
<dbReference type="InterPro" id="IPR011545">
    <property type="entry name" value="DEAD/DEAH_box_helicase_dom"/>
</dbReference>
<dbReference type="InterPro" id="IPR001650">
    <property type="entry name" value="Helicase_C-like"/>
</dbReference>
<dbReference type="SMART" id="SM00487">
    <property type="entry name" value="DEXDc"/>
    <property type="match status" value="1"/>
</dbReference>
<dbReference type="SUPFAM" id="SSF52540">
    <property type="entry name" value="P-loop containing nucleoside triphosphate hydrolases"/>
    <property type="match status" value="1"/>
</dbReference>
<dbReference type="SMART" id="SM00490">
    <property type="entry name" value="HELICc"/>
    <property type="match status" value="1"/>
</dbReference>
<keyword evidence="9" id="KW-1185">Reference proteome</keyword>
<dbReference type="InterPro" id="IPR013689">
    <property type="entry name" value="RNA_helicase_ATP-dep_HrpB_C"/>
</dbReference>
<evidence type="ECO:0000256" key="1">
    <source>
        <dbReference type="ARBA" id="ARBA00022741"/>
    </source>
</evidence>
<organism evidence="8 9">
    <name type="scientific">Pseudidiomarina aestuarii</name>
    <dbReference type="NCBI Taxonomy" id="624146"/>
    <lineage>
        <taxon>Bacteria</taxon>
        <taxon>Pseudomonadati</taxon>
        <taxon>Pseudomonadota</taxon>
        <taxon>Gammaproteobacteria</taxon>
        <taxon>Alteromonadales</taxon>
        <taxon>Idiomarinaceae</taxon>
        <taxon>Pseudidiomarina</taxon>
    </lineage>
</organism>
<dbReference type="AlphaFoldDB" id="A0A7Z6ZRS9"/>
<reference evidence="9" key="1">
    <citation type="journal article" date="2018" name="Front. Microbiol.">
        <title>Genome-Based Analysis Reveals the Taxonomy and Diversity of the Family Idiomarinaceae.</title>
        <authorList>
            <person name="Liu Y."/>
            <person name="Lai Q."/>
            <person name="Shao Z."/>
        </authorList>
    </citation>
    <scope>NUCLEOTIDE SEQUENCE [LARGE SCALE GENOMIC DNA]</scope>
    <source>
        <strain evidence="9">KYW314</strain>
    </source>
</reference>
<sequence>MTTLAALPIAALLPSIIEKLAAPAARLVIEAPPGAGKSTALPLALLQQLQRPGRIVLLQPRRLAVLSIAHFLAEQLGESVGQQVGYQIRGDSAFSASTRLLIMTEGLFVQQLQNDPELANVSLVLFDEFHERNVAGDLALAMLQETLSLRTDLSVVVMSATIPAAAIAAWLETDSIVRSEGRQYPISIEYRPVRSDQPYLKALIPVVSEAIQRAEQGVLVFVPGIAEIERVLESFAHRDDIECLPLHSQLQRADQQRVLKPATQKRVIVATNIAETSVTLPGIDVVVDSGRERVAHFYPQHGISRLLTKRISRASATQRAGRAGRLGPGICLRLWAAQDEHGMRDFNPAEIEIADLTQFVLECKRWGSEPAQMRFLTPPNQTHVEVCESLLTDWGALAHNGTSTAVTAVGRALAQLGTDIRYGFIIRAAEADSRATKSLAALVVAQLEQPPRGADAEFPLPPERLQGLTLQRWRYWLQYFKIDEQQAKESWRNADTAQLLLHGFADRIAQRRGSSDRYVLVYGGGARLHETAALARSDYLLAIDLTFNENSPDALLRQVIPLSQADLEHPAVHIQEQTIAGFFGPQQRLQRRRQWRLGAIVLKEQELAGSIPADERIEALLSVCQQQSARTVDDLPLRWTAACRQWLARVAMLRQHAQELDLPDLNPVWLQQNLALWAAPYWQSIQTLNELQQWDPLLALKQQLTYAQQQQLEQECPATWQAPSGRTHAIDYTAEQPTVAVKLQEVFGEPVSPRLARQQVTLTLDLLSPAGRLLQRTRDLASFWQNAYQDVKKEMKGRYPKHPWPDDPVQAIATHKTKRQL</sequence>
<evidence type="ECO:0000259" key="6">
    <source>
        <dbReference type="PROSITE" id="PS51192"/>
    </source>
</evidence>
<protein>
    <submittedName>
        <fullName evidence="8">ATP-dependent helicase HrpB</fullName>
    </submittedName>
</protein>
<dbReference type="InterPro" id="IPR010225">
    <property type="entry name" value="HrpB"/>
</dbReference>
<dbReference type="PANTHER" id="PTHR43519:SF1">
    <property type="entry name" value="ATP-DEPENDENT RNA HELICASE HRPB"/>
    <property type="match status" value="1"/>
</dbReference>
<dbReference type="NCBIfam" id="TIGR01970">
    <property type="entry name" value="DEAH_box_HrpB"/>
    <property type="match status" value="1"/>
</dbReference>